<feature type="region of interest" description="Disordered" evidence="1">
    <location>
        <begin position="1"/>
        <end position="25"/>
    </location>
</feature>
<evidence type="ECO:0000313" key="4">
    <source>
        <dbReference type="Proteomes" id="UP001148018"/>
    </source>
</evidence>
<dbReference type="OrthoDB" id="2347980at2759"/>
<dbReference type="CDD" id="cd18489">
    <property type="entry name" value="BACK_BTBD7"/>
    <property type="match status" value="1"/>
</dbReference>
<dbReference type="InterPro" id="IPR011705">
    <property type="entry name" value="BACK"/>
</dbReference>
<feature type="compositionally biased region" description="Basic and acidic residues" evidence="1">
    <location>
        <begin position="1058"/>
        <end position="1082"/>
    </location>
</feature>
<protein>
    <recommendedName>
        <fullName evidence="2">BTB domain-containing protein</fullName>
    </recommendedName>
</protein>
<dbReference type="CDD" id="cd18283">
    <property type="entry name" value="BTB1_POZ_BTBD7"/>
    <property type="match status" value="1"/>
</dbReference>
<dbReference type="InterPro" id="IPR047934">
    <property type="entry name" value="BTBD7_BTB_POZ_first"/>
</dbReference>
<feature type="domain" description="BTB" evidence="2">
    <location>
        <begin position="282"/>
        <end position="360"/>
    </location>
</feature>
<name>A0A9Q0EUX6_9TELE</name>
<dbReference type="InterPro" id="IPR042345">
    <property type="entry name" value="Btbd7"/>
</dbReference>
<dbReference type="EMBL" id="JANIIK010000035">
    <property type="protein sequence ID" value="KAJ3613699.1"/>
    <property type="molecule type" value="Genomic_DNA"/>
</dbReference>
<feature type="compositionally biased region" description="Polar residues" evidence="1">
    <location>
        <begin position="1043"/>
        <end position="1057"/>
    </location>
</feature>
<organism evidence="3 4">
    <name type="scientific">Muraenolepis orangiensis</name>
    <name type="common">Patagonian moray cod</name>
    <dbReference type="NCBI Taxonomy" id="630683"/>
    <lineage>
        <taxon>Eukaryota</taxon>
        <taxon>Metazoa</taxon>
        <taxon>Chordata</taxon>
        <taxon>Craniata</taxon>
        <taxon>Vertebrata</taxon>
        <taxon>Euteleostomi</taxon>
        <taxon>Actinopterygii</taxon>
        <taxon>Neopterygii</taxon>
        <taxon>Teleostei</taxon>
        <taxon>Neoteleostei</taxon>
        <taxon>Acanthomorphata</taxon>
        <taxon>Zeiogadaria</taxon>
        <taxon>Gadariae</taxon>
        <taxon>Gadiformes</taxon>
        <taxon>Muraenolepidoidei</taxon>
        <taxon>Muraenolepididae</taxon>
        <taxon>Muraenolepis</taxon>
    </lineage>
</organism>
<dbReference type="Proteomes" id="UP001148018">
    <property type="component" value="Unassembled WGS sequence"/>
</dbReference>
<dbReference type="InterPro" id="IPR011333">
    <property type="entry name" value="SKP1/BTB/POZ_sf"/>
</dbReference>
<dbReference type="InterPro" id="IPR000210">
    <property type="entry name" value="BTB/POZ_dom"/>
</dbReference>
<feature type="region of interest" description="Disordered" evidence="1">
    <location>
        <begin position="944"/>
        <end position="968"/>
    </location>
</feature>
<dbReference type="CDD" id="cd18284">
    <property type="entry name" value="BTB2_POZ_BTBD7"/>
    <property type="match status" value="1"/>
</dbReference>
<feature type="region of interest" description="Disordered" evidence="1">
    <location>
        <begin position="856"/>
        <end position="897"/>
    </location>
</feature>
<dbReference type="Gene3D" id="1.25.40.420">
    <property type="match status" value="1"/>
</dbReference>
<dbReference type="AlphaFoldDB" id="A0A9Q0EUX6"/>
<dbReference type="InterPro" id="IPR047936">
    <property type="entry name" value="BTBD7_BACK"/>
</dbReference>
<dbReference type="SUPFAM" id="SSF54695">
    <property type="entry name" value="POZ domain"/>
    <property type="match status" value="2"/>
</dbReference>
<comment type="caution">
    <text evidence="3">The sequence shown here is derived from an EMBL/GenBank/DDBJ whole genome shotgun (WGS) entry which is preliminary data.</text>
</comment>
<dbReference type="Pfam" id="PF07707">
    <property type="entry name" value="BACK"/>
    <property type="match status" value="1"/>
</dbReference>
<evidence type="ECO:0000259" key="2">
    <source>
        <dbReference type="PROSITE" id="PS50097"/>
    </source>
</evidence>
<sequence>MGANGSSYPHSSSPRIGANAQPQQTFIGTSSYSQQGYGWESKLYSLEHGHERPTDRKKKSLGLATLKRRFIKRRKSSRSADHARQMRELLSGWDVRDANALVEEYEGTAALKELSFQASLARAEAPSLQRNLAALYQHKYCTDVDLIFQDTCFPAHRAILAARCPFFKSLLTSSPGYGAEVLMDIETAGIDVPMFSALLHYLYTGEFGGVGAEDARLQNVDVLVRLSEEFGTPNSLEADMRGLFDYMCYYDALLSFSSDFEMTESCGERVPVAGASVGGPGCGVALGAPDEDLRAHKAVLSARSPFFRNLLQRRIRTGEEMTERTLQTPTRIVLDESIIPRKYVRVILHCMYTDVVELGLVLRGSPSAGSLGEVQALVAGGRGASTRTEEAMELYHIALFLEFSMLAQGCEDIVVESLSLDSLVPILKWSSQPYGSKWVHRQAVHFLCEEFSHVVTSDVLHELGKEHLLGAIQSDYLQASEQDILKYVVKWGEQQLIKRMADREPNLLSGTAHSVNKRGVKRRDLDVEELKEMLSPLLPFVRTDHILPGNSDILGDALKRGLISTPPSDMLPTAAEGGKANSWLRQKNAGIYLRPRLFSPYVEEAKSILDEMMVEQTDLVRLRLVRMSNVPDTLYMVNNAVPQCCHMINHQPMAGNQTTAPTVVANEIPVPRLSVVKDMIRRLQELRHTEQVQRAYALNCGEGATVSYELQLRVLREFGLADGATELLQNPYKFFPDERFGDESPILALRQVGRCRVNSSPAMDSMFTELEGLASFHPPLPPPPPPYHPPATPGHGQLKAAWRPRPPDCTNPQALGRALASEQQAMGMEPVLREFMPDIALGVSVMSLREQHMAEMDREGPHSPMGPSGHHMPHGPCPSARLGHGHGPGHGHSCKRHAPEPKLEAQAEFPDLYDFSCRPATPNTLPSFTGPDLYSHSCNPQSSFPPAYLSDSQTQQGHPSGGRTGQDPLRLDVLGLVSQRKDGALASPSGPQPRIGHMPRGRSNETDLTHGLGHLRSPSGNMDGYEDRHPAPREAPEEMGVTGESSGSGHLQQPHRNSVSEEAARDRRSPSKPDYPYKKSAL</sequence>
<dbReference type="GO" id="GO:0061138">
    <property type="term" value="P:morphogenesis of a branching epithelium"/>
    <property type="evidence" value="ECO:0007669"/>
    <property type="project" value="InterPro"/>
</dbReference>
<dbReference type="PROSITE" id="PS50097">
    <property type="entry name" value="BTB"/>
    <property type="match status" value="2"/>
</dbReference>
<feature type="compositionally biased region" description="Polar residues" evidence="1">
    <location>
        <begin position="944"/>
        <end position="958"/>
    </location>
</feature>
<dbReference type="PANTHER" id="PTHR16064:SF3">
    <property type="entry name" value="BTB_POZ DOMAIN-CONTAINING PROTEIN 7"/>
    <property type="match status" value="1"/>
</dbReference>
<evidence type="ECO:0000256" key="1">
    <source>
        <dbReference type="SAM" id="MobiDB-lite"/>
    </source>
</evidence>
<dbReference type="PANTHER" id="PTHR16064">
    <property type="entry name" value="BTB POZ DOMAIN CONTAINING 7"/>
    <property type="match status" value="1"/>
</dbReference>
<keyword evidence="4" id="KW-1185">Reference proteome</keyword>
<dbReference type="SMART" id="SM00225">
    <property type="entry name" value="BTB"/>
    <property type="match status" value="2"/>
</dbReference>
<dbReference type="Pfam" id="PF00651">
    <property type="entry name" value="BTB"/>
    <property type="match status" value="2"/>
</dbReference>
<feature type="compositionally biased region" description="Basic residues" evidence="1">
    <location>
        <begin position="883"/>
        <end position="896"/>
    </location>
</feature>
<accession>A0A9Q0EUX6</accession>
<reference evidence="3" key="1">
    <citation type="submission" date="2022-07" db="EMBL/GenBank/DDBJ databases">
        <title>Chromosome-level genome of Muraenolepis orangiensis.</title>
        <authorList>
            <person name="Kim J."/>
        </authorList>
    </citation>
    <scope>NUCLEOTIDE SEQUENCE</scope>
    <source>
        <strain evidence="3">KU_S4_2022</strain>
        <tissue evidence="3">Muscle</tissue>
    </source>
</reference>
<feature type="region of interest" description="Disordered" evidence="1">
    <location>
        <begin position="982"/>
        <end position="1082"/>
    </location>
</feature>
<proteinExistence type="predicted"/>
<dbReference type="InterPro" id="IPR047935">
    <property type="entry name" value="BTBD7_BTB_POZ_second"/>
</dbReference>
<gene>
    <name evidence="3" type="ORF">NHX12_019945</name>
</gene>
<dbReference type="Gene3D" id="3.30.710.10">
    <property type="entry name" value="Potassium Channel Kv1.1, Chain A"/>
    <property type="match status" value="2"/>
</dbReference>
<feature type="domain" description="BTB" evidence="2">
    <location>
        <begin position="142"/>
        <end position="206"/>
    </location>
</feature>
<feature type="compositionally biased region" description="Basic and acidic residues" evidence="1">
    <location>
        <begin position="1025"/>
        <end position="1036"/>
    </location>
</feature>
<evidence type="ECO:0000313" key="3">
    <source>
        <dbReference type="EMBL" id="KAJ3613699.1"/>
    </source>
</evidence>